<accession>A0ABQ9WZ50</accession>
<dbReference type="Gene3D" id="1.10.472.10">
    <property type="entry name" value="Cyclin-like"/>
    <property type="match status" value="1"/>
</dbReference>
<dbReference type="EMBL" id="JARBJD010000284">
    <property type="protein sequence ID" value="KAK2944794.1"/>
    <property type="molecule type" value="Genomic_DNA"/>
</dbReference>
<proteinExistence type="predicted"/>
<gene>
    <name evidence="1" type="ORF">BLNAU_20267</name>
</gene>
<evidence type="ECO:0000313" key="2">
    <source>
        <dbReference type="Proteomes" id="UP001281761"/>
    </source>
</evidence>
<organism evidence="1 2">
    <name type="scientific">Blattamonas nauphoetae</name>
    <dbReference type="NCBI Taxonomy" id="2049346"/>
    <lineage>
        <taxon>Eukaryota</taxon>
        <taxon>Metamonada</taxon>
        <taxon>Preaxostyla</taxon>
        <taxon>Oxymonadida</taxon>
        <taxon>Blattamonas</taxon>
    </lineage>
</organism>
<keyword evidence="2" id="KW-1185">Reference proteome</keyword>
<dbReference type="CDD" id="cd20557">
    <property type="entry name" value="CYCLIN_ScPCL1-like"/>
    <property type="match status" value="1"/>
</dbReference>
<reference evidence="1 2" key="1">
    <citation type="journal article" date="2022" name="bioRxiv">
        <title>Genomics of Preaxostyla Flagellates Illuminates Evolutionary Transitions and the Path Towards Mitochondrial Loss.</title>
        <authorList>
            <person name="Novak L.V.F."/>
            <person name="Treitli S.C."/>
            <person name="Pyrih J."/>
            <person name="Halakuc P."/>
            <person name="Pipaliya S.V."/>
            <person name="Vacek V."/>
            <person name="Brzon O."/>
            <person name="Soukal P."/>
            <person name="Eme L."/>
            <person name="Dacks J.B."/>
            <person name="Karnkowska A."/>
            <person name="Elias M."/>
            <person name="Hampl V."/>
        </authorList>
    </citation>
    <scope>NUCLEOTIDE SEQUENCE [LARGE SCALE GENOMIC DNA]</scope>
    <source>
        <strain evidence="1">NAU3</strain>
        <tissue evidence="1">Gut</tissue>
    </source>
</reference>
<dbReference type="Proteomes" id="UP001281761">
    <property type="component" value="Unassembled WGS sequence"/>
</dbReference>
<evidence type="ECO:0000313" key="1">
    <source>
        <dbReference type="EMBL" id="KAK2944794.1"/>
    </source>
</evidence>
<protein>
    <submittedName>
        <fullName evidence="1">Uncharacterized protein</fullName>
    </submittedName>
</protein>
<comment type="caution">
    <text evidence="1">The sequence shown here is derived from an EMBL/GenBank/DDBJ whole genome shotgun (WGS) entry which is preliminary data.</text>
</comment>
<name>A0ABQ9WZ50_9EUKA</name>
<sequence length="236" mass="26233">MALSLTYNDPSTHLNPGELRLQLNTIIAAQRSTALEITRQFNPATILINMFQLPPHTFDIDSTTGLVFDHSKTTAAESIQTVTRHLSEYLLATVPAITMTPHLDGTVRDEPLAPKIEKMLQFVVRTAFFQTSELIFAAYLVQRLVEADMASGRPPEEWAVSNNNIGTVLVVSLLLSNKINRDIPIRSSWWAMAFGIPQAVLNSSEEHFLVLLNYEVSPTDLRVVSLLQKVLDGCSC</sequence>